<dbReference type="EMBL" id="NMPR01000101">
    <property type="protein sequence ID" value="KAA8630550.1"/>
    <property type="molecule type" value="Genomic_DNA"/>
</dbReference>
<organism evidence="2 3">
    <name type="scientific">Sordaria macrospora</name>
    <dbReference type="NCBI Taxonomy" id="5147"/>
    <lineage>
        <taxon>Eukaryota</taxon>
        <taxon>Fungi</taxon>
        <taxon>Dikarya</taxon>
        <taxon>Ascomycota</taxon>
        <taxon>Pezizomycotina</taxon>
        <taxon>Sordariomycetes</taxon>
        <taxon>Sordariomycetidae</taxon>
        <taxon>Sordariales</taxon>
        <taxon>Sordariaceae</taxon>
        <taxon>Sordaria</taxon>
    </lineage>
</organism>
<comment type="caution">
    <text evidence="2">The sequence shown here is derived from an EMBL/GenBank/DDBJ whole genome shotgun (WGS) entry which is preliminary data.</text>
</comment>
<proteinExistence type="predicted"/>
<feature type="region of interest" description="Disordered" evidence="1">
    <location>
        <begin position="45"/>
        <end position="103"/>
    </location>
</feature>
<gene>
    <name evidence="2" type="ORF">SMACR_05611</name>
</gene>
<dbReference type="Proteomes" id="UP000433876">
    <property type="component" value="Unassembled WGS sequence"/>
</dbReference>
<reference evidence="2 3" key="1">
    <citation type="submission" date="2017-07" db="EMBL/GenBank/DDBJ databases">
        <title>Genome sequence of the Sordaria macrospora wild type strain R19027.</title>
        <authorList>
            <person name="Nowrousian M."/>
            <person name="Teichert I."/>
            <person name="Kueck U."/>
        </authorList>
    </citation>
    <scope>NUCLEOTIDE SEQUENCE [LARGE SCALE GENOMIC DNA]</scope>
    <source>
        <strain evidence="2 3">R19027</strain>
        <tissue evidence="2">Mycelium</tissue>
    </source>
</reference>
<feature type="compositionally biased region" description="Basic and acidic residues" evidence="1">
    <location>
        <begin position="182"/>
        <end position="195"/>
    </location>
</feature>
<dbReference type="VEuPathDB" id="FungiDB:SMAC_05611"/>
<sequence length="294" mass="32894">MSSPDDFDSLYANLPKTGTVPSVSANIASTSYFADPLANFGTSFASSQRAGQDVNTGKRPAMSPSSTETPHDSLARPALTHATSKDEPFPFPEPGQDWRFNRDFHPSISIPERYRILEEEREFRQQRLQIHQDLALRERQKRQNGGGAPGTGAELFSSKQGQLESSNHLGEEDLKKSKKKMTKGEKEWAKREERKARSAQDTALWIEQLAREQQAGNTGKVEKIKKERHCSCPSLGGCINACFEGFIMEMRLDRVTFKALREDGIAGNEIIRDDEGTWRGRTEVLGKIVPDLVV</sequence>
<feature type="compositionally biased region" description="Polar residues" evidence="1">
    <location>
        <begin position="157"/>
        <end position="168"/>
    </location>
</feature>
<evidence type="ECO:0000313" key="2">
    <source>
        <dbReference type="EMBL" id="KAA8630550.1"/>
    </source>
</evidence>
<evidence type="ECO:0000313" key="3">
    <source>
        <dbReference type="Proteomes" id="UP000433876"/>
    </source>
</evidence>
<feature type="region of interest" description="Disordered" evidence="1">
    <location>
        <begin position="1"/>
        <end position="20"/>
    </location>
</feature>
<dbReference type="AlphaFoldDB" id="A0A8S8ZN26"/>
<evidence type="ECO:0000256" key="1">
    <source>
        <dbReference type="SAM" id="MobiDB-lite"/>
    </source>
</evidence>
<feature type="region of interest" description="Disordered" evidence="1">
    <location>
        <begin position="139"/>
        <end position="195"/>
    </location>
</feature>
<feature type="compositionally biased region" description="Polar residues" evidence="1">
    <location>
        <begin position="45"/>
        <end position="55"/>
    </location>
</feature>
<name>A0A8S8ZN26_SORMA</name>
<accession>A0A8S8ZN26</accession>
<protein>
    <submittedName>
        <fullName evidence="2">Uncharacterized protein</fullName>
    </submittedName>
</protein>